<sequence length="148" mass="16573">MRAIVMLATLILSVSMLTGCQSAGYKAINPAEYQQLRANYDITFGWNQKTGPDSLLLDGYAKNNRYFAVNDLTLTVSLLSQNGTEKATTKLLVHPSELRQYETAAFVIELPLKPQPGDILRNVYSYRAVENGEDGFFWVNNFEFPATP</sequence>
<dbReference type="EMBL" id="JAHCVJ010000002">
    <property type="protein sequence ID" value="MBT0663862.1"/>
    <property type="molecule type" value="Genomic_DNA"/>
</dbReference>
<proteinExistence type="predicted"/>
<evidence type="ECO:0008006" key="4">
    <source>
        <dbReference type="Google" id="ProtNLM"/>
    </source>
</evidence>
<dbReference type="AlphaFoldDB" id="A0AAW4L7T3"/>
<dbReference type="PROSITE" id="PS51257">
    <property type="entry name" value="PROKAR_LIPOPROTEIN"/>
    <property type="match status" value="1"/>
</dbReference>
<evidence type="ECO:0000313" key="2">
    <source>
        <dbReference type="EMBL" id="MBT0663862.1"/>
    </source>
</evidence>
<comment type="caution">
    <text evidence="2">The sequence shown here is derived from an EMBL/GenBank/DDBJ whole genome shotgun (WGS) entry which is preliminary data.</text>
</comment>
<feature type="chain" id="PRO_5043318913" description="Lipoprotein" evidence="1">
    <location>
        <begin position="23"/>
        <end position="148"/>
    </location>
</feature>
<keyword evidence="3" id="KW-1185">Reference proteome</keyword>
<reference evidence="2 3" key="1">
    <citation type="submission" date="2021-05" db="EMBL/GenBank/DDBJ databases">
        <title>The draft genome of Geobacter pelophilus DSM 12255.</title>
        <authorList>
            <person name="Xu Z."/>
            <person name="Masuda Y."/>
            <person name="Itoh H."/>
            <person name="Senoo K."/>
        </authorList>
    </citation>
    <scope>NUCLEOTIDE SEQUENCE [LARGE SCALE GENOMIC DNA]</scope>
    <source>
        <strain evidence="2 3">DSM 12255</strain>
    </source>
</reference>
<evidence type="ECO:0000256" key="1">
    <source>
        <dbReference type="SAM" id="SignalP"/>
    </source>
</evidence>
<evidence type="ECO:0000313" key="3">
    <source>
        <dbReference type="Proteomes" id="UP000811899"/>
    </source>
</evidence>
<accession>A0AAW4L7T3</accession>
<dbReference type="RefSeq" id="WP_214170644.1">
    <property type="nucleotide sequence ID" value="NZ_JAHCVJ010000002.1"/>
</dbReference>
<gene>
    <name evidence="2" type="ORF">KI809_06060</name>
</gene>
<keyword evidence="1" id="KW-0732">Signal</keyword>
<name>A0AAW4L7T3_9BACT</name>
<dbReference type="Proteomes" id="UP000811899">
    <property type="component" value="Unassembled WGS sequence"/>
</dbReference>
<protein>
    <recommendedName>
        <fullName evidence="4">Lipoprotein</fullName>
    </recommendedName>
</protein>
<organism evidence="2 3">
    <name type="scientific">Geoanaerobacter pelophilus</name>
    <dbReference type="NCBI Taxonomy" id="60036"/>
    <lineage>
        <taxon>Bacteria</taxon>
        <taxon>Pseudomonadati</taxon>
        <taxon>Thermodesulfobacteriota</taxon>
        <taxon>Desulfuromonadia</taxon>
        <taxon>Geobacterales</taxon>
        <taxon>Geobacteraceae</taxon>
        <taxon>Geoanaerobacter</taxon>
    </lineage>
</organism>
<feature type="signal peptide" evidence="1">
    <location>
        <begin position="1"/>
        <end position="22"/>
    </location>
</feature>